<gene>
    <name evidence="7" type="ORF">DI536_01500</name>
</gene>
<dbReference type="AlphaFoldDB" id="A0A2W5TZD7"/>
<feature type="transmembrane region" description="Helical" evidence="5">
    <location>
        <begin position="43"/>
        <end position="61"/>
    </location>
</feature>
<evidence type="ECO:0000256" key="1">
    <source>
        <dbReference type="ARBA" id="ARBA00004127"/>
    </source>
</evidence>
<dbReference type="Proteomes" id="UP000249061">
    <property type="component" value="Unassembled WGS sequence"/>
</dbReference>
<evidence type="ECO:0000256" key="4">
    <source>
        <dbReference type="ARBA" id="ARBA00023136"/>
    </source>
</evidence>
<dbReference type="InterPro" id="IPR010652">
    <property type="entry name" value="DUF1232"/>
</dbReference>
<feature type="transmembrane region" description="Helical" evidence="5">
    <location>
        <begin position="21"/>
        <end position="37"/>
    </location>
</feature>
<protein>
    <recommendedName>
        <fullName evidence="6">DUF1232 domain-containing protein</fullName>
    </recommendedName>
</protein>
<evidence type="ECO:0000313" key="7">
    <source>
        <dbReference type="EMBL" id="PZR18583.1"/>
    </source>
</evidence>
<feature type="domain" description="DUF1232" evidence="6">
    <location>
        <begin position="20"/>
        <end position="53"/>
    </location>
</feature>
<sequence length="82" mass="8917">MNIAHVGSYVRSPRVARWKKVLGVLAVLYAVLPVDAIPDVVPLFGWLDDIGLLGVAFGLIARDMARHSKQGAPVIDTEPVQR</sequence>
<keyword evidence="4 5" id="KW-0472">Membrane</keyword>
<name>A0A2W5TZD7_9BACT</name>
<accession>A0A2W5TZD7</accession>
<evidence type="ECO:0000313" key="8">
    <source>
        <dbReference type="Proteomes" id="UP000249061"/>
    </source>
</evidence>
<evidence type="ECO:0000256" key="3">
    <source>
        <dbReference type="ARBA" id="ARBA00022989"/>
    </source>
</evidence>
<reference evidence="7 8" key="1">
    <citation type="submission" date="2017-08" db="EMBL/GenBank/DDBJ databases">
        <title>Infants hospitalized years apart are colonized by the same room-sourced microbial strains.</title>
        <authorList>
            <person name="Brooks B."/>
            <person name="Olm M.R."/>
            <person name="Firek B.A."/>
            <person name="Baker R."/>
            <person name="Thomas B.C."/>
            <person name="Morowitz M.J."/>
            <person name="Banfield J.F."/>
        </authorList>
    </citation>
    <scope>NUCLEOTIDE SEQUENCE [LARGE SCALE GENOMIC DNA]</scope>
    <source>
        <strain evidence="7">S2_003_000_R2_14</strain>
    </source>
</reference>
<evidence type="ECO:0000256" key="5">
    <source>
        <dbReference type="SAM" id="Phobius"/>
    </source>
</evidence>
<dbReference type="GO" id="GO:0012505">
    <property type="term" value="C:endomembrane system"/>
    <property type="evidence" value="ECO:0007669"/>
    <property type="project" value="UniProtKB-SubCell"/>
</dbReference>
<dbReference type="Pfam" id="PF06803">
    <property type="entry name" value="DUF1232"/>
    <property type="match status" value="1"/>
</dbReference>
<keyword evidence="3 5" id="KW-1133">Transmembrane helix</keyword>
<evidence type="ECO:0000259" key="6">
    <source>
        <dbReference type="Pfam" id="PF06803"/>
    </source>
</evidence>
<organism evidence="7 8">
    <name type="scientific">Archangium gephyra</name>
    <dbReference type="NCBI Taxonomy" id="48"/>
    <lineage>
        <taxon>Bacteria</taxon>
        <taxon>Pseudomonadati</taxon>
        <taxon>Myxococcota</taxon>
        <taxon>Myxococcia</taxon>
        <taxon>Myxococcales</taxon>
        <taxon>Cystobacterineae</taxon>
        <taxon>Archangiaceae</taxon>
        <taxon>Archangium</taxon>
    </lineage>
</organism>
<evidence type="ECO:0000256" key="2">
    <source>
        <dbReference type="ARBA" id="ARBA00022692"/>
    </source>
</evidence>
<comment type="caution">
    <text evidence="7">The sequence shown here is derived from an EMBL/GenBank/DDBJ whole genome shotgun (WGS) entry which is preliminary data.</text>
</comment>
<keyword evidence="2 5" id="KW-0812">Transmembrane</keyword>
<proteinExistence type="predicted"/>
<dbReference type="EMBL" id="QFQP01000001">
    <property type="protein sequence ID" value="PZR18583.1"/>
    <property type="molecule type" value="Genomic_DNA"/>
</dbReference>
<comment type="subcellular location">
    <subcellularLocation>
        <location evidence="1">Endomembrane system</location>
        <topology evidence="1">Multi-pass membrane protein</topology>
    </subcellularLocation>
</comment>